<evidence type="ECO:0000256" key="1">
    <source>
        <dbReference type="SAM" id="MobiDB-lite"/>
    </source>
</evidence>
<comment type="caution">
    <text evidence="2">The sequence shown here is derived from an EMBL/GenBank/DDBJ whole genome shotgun (WGS) entry which is preliminary data.</text>
</comment>
<dbReference type="Proteomes" id="UP000615326">
    <property type="component" value="Unassembled WGS sequence"/>
</dbReference>
<proteinExistence type="predicted"/>
<sequence>MPAPRPAPSDAEAFVIRVGNNAFPLRIRGQPIQRLYPGWHIYALNVTLLPMAVALLRDEGGAEAYWLFDGELNYRASTFGDLDEEERSAVVGAIAPFFRSLAGNSLGAMKQVPTERAEAVRNLSPVLRDELLAAWLEQFPQPRCVARKALPQGSLSFAPDALPLASTSLAPLLSAADGLSEEPFPLVLSPYGQSVLRGHHVLRDDDLVLTRFVEPAMKTVFYLGMGKVPGENTPWEPVLYSPRSDLIMTDLPAAWASQIPARLLSWFMADPAHVSAAPDEVVMDPGGSGRFMPGRASSLPVTPPALPGNWPGNTAVPHGAGVGELSTTSLSEAQIADAFRSVSASGAGHDGDDVRKPASGPDGT</sequence>
<evidence type="ECO:0000313" key="3">
    <source>
        <dbReference type="Proteomes" id="UP000615326"/>
    </source>
</evidence>
<dbReference type="EMBL" id="WOSW01000017">
    <property type="protein sequence ID" value="NHO32889.1"/>
    <property type="molecule type" value="Genomic_DNA"/>
</dbReference>
<gene>
    <name evidence="2" type="ORF">GOB84_10040</name>
</gene>
<keyword evidence="3" id="KW-1185">Reference proteome</keyword>
<dbReference type="RefSeq" id="WP_173577414.1">
    <property type="nucleotide sequence ID" value="NZ_WOSW01000017.1"/>
</dbReference>
<evidence type="ECO:0000313" key="2">
    <source>
        <dbReference type="EMBL" id="NHO32889.1"/>
    </source>
</evidence>
<protein>
    <submittedName>
        <fullName evidence="2">Uncharacterized protein</fullName>
    </submittedName>
</protein>
<feature type="region of interest" description="Disordered" evidence="1">
    <location>
        <begin position="286"/>
        <end position="323"/>
    </location>
</feature>
<organism evidence="2 3">
    <name type="scientific">Acetobacter fallax</name>
    <dbReference type="NCBI Taxonomy" id="1737473"/>
    <lineage>
        <taxon>Bacteria</taxon>
        <taxon>Pseudomonadati</taxon>
        <taxon>Pseudomonadota</taxon>
        <taxon>Alphaproteobacteria</taxon>
        <taxon>Acetobacterales</taxon>
        <taxon>Acetobacteraceae</taxon>
        <taxon>Acetobacter</taxon>
    </lineage>
</organism>
<name>A0ABX0K916_9PROT</name>
<reference evidence="2 3" key="1">
    <citation type="journal article" date="2020" name="Int. J. Syst. Evol. Microbiol.">
        <title>Novel acetic acid bacteria from cider fermentations: Acetobacter conturbans sp. nov. and Acetobacter fallax sp. nov.</title>
        <authorList>
            <person name="Sombolestani A.S."/>
            <person name="Cleenwerck I."/>
            <person name="Cnockaert M."/>
            <person name="Borremans W."/>
            <person name="Wieme A.D."/>
            <person name="De Vuyst L."/>
            <person name="Vandamme P."/>
        </authorList>
    </citation>
    <scope>NUCLEOTIDE SEQUENCE [LARGE SCALE GENOMIC DNA]</scope>
    <source>
        <strain evidence="2 3">LMG 1637</strain>
    </source>
</reference>
<feature type="region of interest" description="Disordered" evidence="1">
    <location>
        <begin position="341"/>
        <end position="364"/>
    </location>
</feature>
<accession>A0ABX0K916</accession>